<dbReference type="PANTHER" id="PTHR30203:SF32">
    <property type="entry name" value="CATION EFFLUX SYSTEM PROTEIN CUSC"/>
    <property type="match status" value="1"/>
</dbReference>
<reference evidence="5" key="1">
    <citation type="journal article" date="2020" name="MBio">
        <title>Horizontal gene transfer to a defensive symbiont with a reduced genome amongst a multipartite beetle microbiome.</title>
        <authorList>
            <person name="Waterworth S.C."/>
            <person name="Florez L.V."/>
            <person name="Rees E.R."/>
            <person name="Hertweck C."/>
            <person name="Kaltenpoth M."/>
            <person name="Kwan J.C."/>
        </authorList>
    </citation>
    <scope>NUCLEOTIDE SEQUENCE [LARGE SCALE GENOMIC DNA]</scope>
</reference>
<keyword evidence="2" id="KW-1134">Transmembrane beta strand</keyword>
<dbReference type="EMBL" id="WNDQ01000030">
    <property type="protein sequence ID" value="KAF1020786.1"/>
    <property type="molecule type" value="Genomic_DNA"/>
</dbReference>
<evidence type="ECO:0000256" key="3">
    <source>
        <dbReference type="SAM" id="MobiDB-lite"/>
    </source>
</evidence>
<keyword evidence="2" id="KW-0732">Signal</keyword>
<feature type="chain" id="PRO_5031596157" evidence="2">
    <location>
        <begin position="33"/>
        <end position="488"/>
    </location>
</feature>
<keyword evidence="2" id="KW-0449">Lipoprotein</keyword>
<dbReference type="AlphaFoldDB" id="A0A7V8JQ62"/>
<dbReference type="InterPro" id="IPR010131">
    <property type="entry name" value="MdtP/NodT-like"/>
</dbReference>
<feature type="signal peptide" evidence="2">
    <location>
        <begin position="1"/>
        <end position="32"/>
    </location>
</feature>
<evidence type="ECO:0000313" key="5">
    <source>
        <dbReference type="Proteomes" id="UP000461670"/>
    </source>
</evidence>
<feature type="compositionally biased region" description="Low complexity" evidence="3">
    <location>
        <begin position="122"/>
        <end position="137"/>
    </location>
</feature>
<name>A0A7V8JQ62_9BURK</name>
<dbReference type="Proteomes" id="UP000461670">
    <property type="component" value="Unassembled WGS sequence"/>
</dbReference>
<keyword evidence="2" id="KW-0812">Transmembrane</keyword>
<gene>
    <name evidence="4" type="primary">oprM_3</name>
    <name evidence="4" type="ORF">GAK30_02281</name>
</gene>
<comment type="caution">
    <text evidence="4">The sequence shown here is derived from an EMBL/GenBank/DDBJ whole genome shotgun (WGS) entry which is preliminary data.</text>
</comment>
<comment type="subcellular location">
    <subcellularLocation>
        <location evidence="2">Cell membrane</location>
        <topology evidence="2">Lipid-anchor</topology>
    </subcellularLocation>
</comment>
<dbReference type="SUPFAM" id="SSF56954">
    <property type="entry name" value="Outer membrane efflux proteins (OEP)"/>
    <property type="match status" value="1"/>
</dbReference>
<dbReference type="NCBIfam" id="TIGR01845">
    <property type="entry name" value="outer_NodT"/>
    <property type="match status" value="1"/>
</dbReference>
<dbReference type="InterPro" id="IPR003423">
    <property type="entry name" value="OMP_efflux"/>
</dbReference>
<accession>A0A7V8JQ62</accession>
<feature type="region of interest" description="Disordered" evidence="3">
    <location>
        <begin position="117"/>
        <end position="137"/>
    </location>
</feature>
<protein>
    <submittedName>
        <fullName evidence="4">Outer membrane protein OprM</fullName>
    </submittedName>
</protein>
<dbReference type="Pfam" id="PF02321">
    <property type="entry name" value="OEP"/>
    <property type="match status" value="2"/>
</dbReference>
<keyword evidence="2" id="KW-0564">Palmitate</keyword>
<evidence type="ECO:0000313" key="4">
    <source>
        <dbReference type="EMBL" id="KAF1020786.1"/>
    </source>
</evidence>
<dbReference type="Gene3D" id="2.20.200.10">
    <property type="entry name" value="Outer membrane efflux proteins (OEP)"/>
    <property type="match status" value="1"/>
</dbReference>
<organism evidence="4 5">
    <name type="scientific">Paracidovorax wautersii</name>
    <dbReference type="NCBI Taxonomy" id="1177982"/>
    <lineage>
        <taxon>Bacteria</taxon>
        <taxon>Pseudomonadati</taxon>
        <taxon>Pseudomonadota</taxon>
        <taxon>Betaproteobacteria</taxon>
        <taxon>Burkholderiales</taxon>
        <taxon>Comamonadaceae</taxon>
        <taxon>Paracidovorax</taxon>
    </lineage>
</organism>
<dbReference type="GO" id="GO:0015562">
    <property type="term" value="F:efflux transmembrane transporter activity"/>
    <property type="evidence" value="ECO:0007669"/>
    <property type="project" value="InterPro"/>
</dbReference>
<dbReference type="GO" id="GO:0005886">
    <property type="term" value="C:plasma membrane"/>
    <property type="evidence" value="ECO:0007669"/>
    <property type="project" value="UniProtKB-SubCell"/>
</dbReference>
<evidence type="ECO:0000256" key="2">
    <source>
        <dbReference type="RuleBase" id="RU362097"/>
    </source>
</evidence>
<sequence>MMTPLMGLAAARLRFPLAAVCTAVLLAGCANLAPKYQRPAAPVPATWQDTTAAAAPAQPLAAIDTGWRDFVVDARLRDVVALALDNNRDLRVALQNVEVARAAYRVQRADQFPEIDAGGSLTRTRTPATGSTTGRASTTSTYKAELGTSSFELDLFGRMRNLSDAALQAYFAKDETRRSTQITLVAETASAWLTLAADQQQLALARQTLASRQRTYDVQAQAKALGEASGLTVAQARSSLETARVSVASYQSQVKQDLNALQLLTGATVPERLLPVPPASYVPAAAATLLVDVPAGLPSSVLLQRPDVLSAERTLMADNANIGAARAAFFPTVSLTASAGTASTSLGQLFAAGSGAWSFVPSITLPIFDMGRLQASLDSARAQQAADVASYEKAIQTAFREVADALAVRSTLDEQTSGQTAMVEASRTSLNLSTALQREGSGSFLDVLDAQRTLFSAEQTLISLRLTEQLNRVTLYKVLGGGVAAGTP</sequence>
<evidence type="ECO:0000256" key="1">
    <source>
        <dbReference type="ARBA" id="ARBA00007613"/>
    </source>
</evidence>
<comment type="similarity">
    <text evidence="1 2">Belongs to the outer membrane factor (OMF) (TC 1.B.17) family.</text>
</comment>
<dbReference type="Gene3D" id="1.20.1600.10">
    <property type="entry name" value="Outer membrane efflux proteins (OEP)"/>
    <property type="match status" value="1"/>
</dbReference>
<keyword evidence="2" id="KW-0472">Membrane</keyword>
<dbReference type="PANTHER" id="PTHR30203">
    <property type="entry name" value="OUTER MEMBRANE CATION EFFLUX PROTEIN"/>
    <property type="match status" value="1"/>
</dbReference>
<proteinExistence type="inferred from homology"/>